<reference evidence="4 5" key="1">
    <citation type="submission" date="2020-05" db="EMBL/GenBank/DDBJ databases">
        <title>Complete genome sequence of Deefgea sp. D17.</title>
        <authorList>
            <person name="Bae J.-W."/>
            <person name="Han J.E."/>
        </authorList>
    </citation>
    <scope>NUCLEOTIDE SEQUENCE [LARGE SCALE GENOMIC DNA]</scope>
    <source>
        <strain evidence="4 5">D17</strain>
    </source>
</reference>
<dbReference type="SUPFAM" id="SSF109604">
    <property type="entry name" value="HD-domain/PDEase-like"/>
    <property type="match status" value="1"/>
</dbReference>
<evidence type="ECO:0000313" key="4">
    <source>
        <dbReference type="EMBL" id="QKJ65962.1"/>
    </source>
</evidence>
<protein>
    <submittedName>
        <fullName evidence="4">Ppx/GppA family phosphatase</fullName>
    </submittedName>
</protein>
<accession>A0A6M8SLB1</accession>
<dbReference type="Pfam" id="PF02541">
    <property type="entry name" value="Ppx-GppA"/>
    <property type="match status" value="1"/>
</dbReference>
<dbReference type="InterPro" id="IPR030673">
    <property type="entry name" value="PyroPPase_GppA_Ppx"/>
</dbReference>
<dbReference type="Gene3D" id="3.30.420.150">
    <property type="entry name" value="Exopolyphosphatase. Domain 2"/>
    <property type="match status" value="1"/>
</dbReference>
<feature type="domain" description="Ppx/GppA phosphatase N-terminal" evidence="2">
    <location>
        <begin position="21"/>
        <end position="303"/>
    </location>
</feature>
<evidence type="ECO:0000259" key="3">
    <source>
        <dbReference type="Pfam" id="PF21447"/>
    </source>
</evidence>
<gene>
    <name evidence="4" type="ORF">HQN60_04105</name>
</gene>
<dbReference type="Proteomes" id="UP000504844">
    <property type="component" value="Chromosome"/>
</dbReference>
<evidence type="ECO:0000259" key="2">
    <source>
        <dbReference type="Pfam" id="PF02541"/>
    </source>
</evidence>
<name>A0A6M8SLB1_9NEIS</name>
<dbReference type="EMBL" id="CP054143">
    <property type="protein sequence ID" value="QKJ65962.1"/>
    <property type="molecule type" value="Genomic_DNA"/>
</dbReference>
<keyword evidence="5" id="KW-1185">Reference proteome</keyword>
<dbReference type="PANTHER" id="PTHR30005">
    <property type="entry name" value="EXOPOLYPHOSPHATASE"/>
    <property type="match status" value="1"/>
</dbReference>
<dbReference type="PIRSF" id="PIRSF001267">
    <property type="entry name" value="Pyrophosphatase_GppA_Ppx"/>
    <property type="match status" value="1"/>
</dbReference>
<feature type="domain" description="Ppx/GppA phosphatase C-terminal" evidence="3">
    <location>
        <begin position="309"/>
        <end position="478"/>
    </location>
</feature>
<dbReference type="Pfam" id="PF21447">
    <property type="entry name" value="Ppx-GppA_III"/>
    <property type="match status" value="1"/>
</dbReference>
<evidence type="ECO:0000256" key="1">
    <source>
        <dbReference type="ARBA" id="ARBA00022801"/>
    </source>
</evidence>
<dbReference type="InterPro" id="IPR003695">
    <property type="entry name" value="Ppx_GppA_N"/>
</dbReference>
<dbReference type="RefSeq" id="WP_173532466.1">
    <property type="nucleotide sequence ID" value="NZ_CP054143.1"/>
</dbReference>
<dbReference type="FunFam" id="3.30.420.40:FF:000023">
    <property type="entry name" value="Guanosine-5'-triphosphate,3'-diphosphate pyrophosphatase"/>
    <property type="match status" value="1"/>
</dbReference>
<dbReference type="KEGG" id="dee:HQN60_04105"/>
<dbReference type="PANTHER" id="PTHR30005:SF0">
    <property type="entry name" value="RETROGRADE REGULATION PROTEIN 2"/>
    <property type="match status" value="1"/>
</dbReference>
<sequence>MGDCSVIAAVDLGSNSFRLQVARVVEGALFPLDSLKETVRLGAGLDAHGCLTAEAIDEMTAALARFGERLAGLPPQCVRAVATNTFRIARNSAAFLPQAEAALGFPIEIIAGREEARLIYIGAAHSLPSTRERRLVIDIGGGSTELIIGSQYRSFSTESIQLGCVGWSARYFPDGVITRERMETAELAARGAFLPLVPTFYSGEWQRAIGTSGTARSLADILELNDLSPLGITRDGLAALRSKMIAAGHINSLQLNGLRDDRRPVLPGGLAIMQAAFDMLGIERMSITYGALRDGVLYDLVQRQTQYDVRDRTVDFFQRRYHVDGPQAYRVSQLAAQLFDVLRGETQSDDVVLARNLTMAAGLHEVGRSIAHASYHKHSAYILQHADMPGFSKREQNWLSRLVLAHAGSLSKLADQEIQPAEWDAILCLRMAVLFYRARLDEAPPLGLLSHCAGGYCLELDAAWLEAHPLTMYALNEEITAWQNMGVNLMIRAVANV</sequence>
<evidence type="ECO:0000313" key="5">
    <source>
        <dbReference type="Proteomes" id="UP000504844"/>
    </source>
</evidence>
<dbReference type="CDD" id="cd24053">
    <property type="entry name" value="ASKHA_NBD_EcPPX-GppA-like"/>
    <property type="match status" value="1"/>
</dbReference>
<dbReference type="InterPro" id="IPR043129">
    <property type="entry name" value="ATPase_NBD"/>
</dbReference>
<dbReference type="GO" id="GO:0016462">
    <property type="term" value="F:pyrophosphatase activity"/>
    <property type="evidence" value="ECO:0007669"/>
    <property type="project" value="TreeGrafter"/>
</dbReference>
<dbReference type="Gene3D" id="1.10.3210.10">
    <property type="entry name" value="Hypothetical protein af1432"/>
    <property type="match status" value="1"/>
</dbReference>
<dbReference type="InterPro" id="IPR050273">
    <property type="entry name" value="GppA/Ppx_hydrolase"/>
</dbReference>
<dbReference type="AlphaFoldDB" id="A0A6M8SLB1"/>
<keyword evidence="1" id="KW-0378">Hydrolase</keyword>
<dbReference type="SUPFAM" id="SSF53067">
    <property type="entry name" value="Actin-like ATPase domain"/>
    <property type="match status" value="2"/>
</dbReference>
<proteinExistence type="predicted"/>
<organism evidence="4 5">
    <name type="scientific">Deefgea piscis</name>
    <dbReference type="NCBI Taxonomy" id="2739061"/>
    <lineage>
        <taxon>Bacteria</taxon>
        <taxon>Pseudomonadati</taxon>
        <taxon>Pseudomonadota</taxon>
        <taxon>Betaproteobacteria</taxon>
        <taxon>Neisseriales</taxon>
        <taxon>Chitinibacteraceae</taxon>
        <taxon>Deefgea</taxon>
    </lineage>
</organism>
<dbReference type="Gene3D" id="3.30.420.40">
    <property type="match status" value="1"/>
</dbReference>
<dbReference type="InterPro" id="IPR048950">
    <property type="entry name" value="Ppx_GppA_C"/>
</dbReference>